<dbReference type="CDD" id="cd08414">
    <property type="entry name" value="PBP2_LTTR_aromatics_like"/>
    <property type="match status" value="1"/>
</dbReference>
<gene>
    <name evidence="6" type="ORF">UFOPK2761_00206</name>
</gene>
<dbReference type="InterPro" id="IPR005119">
    <property type="entry name" value="LysR_subst-bd"/>
</dbReference>
<keyword evidence="4" id="KW-0804">Transcription</keyword>
<dbReference type="SUPFAM" id="SSF53850">
    <property type="entry name" value="Periplasmic binding protein-like II"/>
    <property type="match status" value="1"/>
</dbReference>
<proteinExistence type="inferred from homology"/>
<dbReference type="PANTHER" id="PTHR30346">
    <property type="entry name" value="TRANSCRIPTIONAL DUAL REGULATOR HCAR-RELATED"/>
    <property type="match status" value="1"/>
</dbReference>
<dbReference type="AlphaFoldDB" id="A0A6J6RVK8"/>
<organism evidence="6">
    <name type="scientific">freshwater metagenome</name>
    <dbReference type="NCBI Taxonomy" id="449393"/>
    <lineage>
        <taxon>unclassified sequences</taxon>
        <taxon>metagenomes</taxon>
        <taxon>ecological metagenomes</taxon>
    </lineage>
</organism>
<keyword evidence="3" id="KW-0238">DNA-binding</keyword>
<evidence type="ECO:0000256" key="3">
    <source>
        <dbReference type="ARBA" id="ARBA00023125"/>
    </source>
</evidence>
<dbReference type="Gene3D" id="3.40.190.10">
    <property type="entry name" value="Periplasmic binding protein-like II"/>
    <property type="match status" value="2"/>
</dbReference>
<protein>
    <submittedName>
        <fullName evidence="6">Unannotated protein</fullName>
    </submittedName>
</protein>
<dbReference type="GO" id="GO:0003700">
    <property type="term" value="F:DNA-binding transcription factor activity"/>
    <property type="evidence" value="ECO:0007669"/>
    <property type="project" value="TreeGrafter"/>
</dbReference>
<dbReference type="GO" id="GO:0003677">
    <property type="term" value="F:DNA binding"/>
    <property type="evidence" value="ECO:0007669"/>
    <property type="project" value="UniProtKB-KW"/>
</dbReference>
<evidence type="ECO:0000259" key="5">
    <source>
        <dbReference type="Pfam" id="PF03466"/>
    </source>
</evidence>
<accession>A0A6J6RVK8</accession>
<evidence type="ECO:0000256" key="1">
    <source>
        <dbReference type="ARBA" id="ARBA00009437"/>
    </source>
</evidence>
<dbReference type="EMBL" id="CAEZYQ010000001">
    <property type="protein sequence ID" value="CAB4726700.1"/>
    <property type="molecule type" value="Genomic_DNA"/>
</dbReference>
<feature type="domain" description="LysR substrate-binding" evidence="5">
    <location>
        <begin position="18"/>
        <end position="185"/>
    </location>
</feature>
<evidence type="ECO:0000256" key="4">
    <source>
        <dbReference type="ARBA" id="ARBA00023163"/>
    </source>
</evidence>
<keyword evidence="2" id="KW-0805">Transcription regulation</keyword>
<comment type="similarity">
    <text evidence="1">Belongs to the LysR transcriptional regulatory family.</text>
</comment>
<dbReference type="Pfam" id="PF03466">
    <property type="entry name" value="LysR_substrate"/>
    <property type="match status" value="1"/>
</dbReference>
<reference evidence="6" key="1">
    <citation type="submission" date="2020-05" db="EMBL/GenBank/DDBJ databases">
        <authorList>
            <person name="Chiriac C."/>
            <person name="Salcher M."/>
            <person name="Ghai R."/>
            <person name="Kavagutti S V."/>
        </authorList>
    </citation>
    <scope>NUCLEOTIDE SEQUENCE</scope>
</reference>
<dbReference type="PANTHER" id="PTHR30346:SF0">
    <property type="entry name" value="HCA OPERON TRANSCRIPTIONAL ACTIVATOR HCAR"/>
    <property type="match status" value="1"/>
</dbReference>
<evidence type="ECO:0000256" key="2">
    <source>
        <dbReference type="ARBA" id="ARBA00023015"/>
    </source>
</evidence>
<dbReference type="GO" id="GO:0032993">
    <property type="term" value="C:protein-DNA complex"/>
    <property type="evidence" value="ECO:0007669"/>
    <property type="project" value="TreeGrafter"/>
</dbReference>
<name>A0A6J6RVK8_9ZZZZ</name>
<dbReference type="Gene3D" id="3.40.190.290">
    <property type="match status" value="1"/>
</dbReference>
<evidence type="ECO:0000313" key="6">
    <source>
        <dbReference type="EMBL" id="CAB4726700.1"/>
    </source>
</evidence>
<sequence>MAIPFRLGFVTGATPDKWARTFRERSGPIELVPVEEEAQEQGVREGSLDMVLARLPVDRDGLHCIALYEEVPVAVVSVEHPATVVEELTTEDLADEQLVHPERSGWTPRAEQLDWPPMSTKDAVETVAAGTGVLVVPMSIARLHHRKDVTHRPVTDLPTTTVGLVWRTDHDDERVQSFIGVVRGRTANSSRR</sequence>